<keyword evidence="3" id="KW-0472">Membrane</keyword>
<feature type="transmembrane region" description="Helical" evidence="3">
    <location>
        <begin position="881"/>
        <end position="903"/>
    </location>
</feature>
<feature type="domain" description="DUF4214" evidence="4">
    <location>
        <begin position="1553"/>
        <end position="1597"/>
    </location>
</feature>
<keyword evidence="6" id="KW-1185">Reference proteome</keyword>
<organism evidence="5 6">
    <name type="scientific">Massilia yuzhufengensis</name>
    <dbReference type="NCBI Taxonomy" id="1164594"/>
    <lineage>
        <taxon>Bacteria</taxon>
        <taxon>Pseudomonadati</taxon>
        <taxon>Pseudomonadota</taxon>
        <taxon>Betaproteobacteria</taxon>
        <taxon>Burkholderiales</taxon>
        <taxon>Oxalobacteraceae</taxon>
        <taxon>Telluria group</taxon>
        <taxon>Massilia</taxon>
    </lineage>
</organism>
<dbReference type="EMBL" id="FOLD01000040">
    <property type="protein sequence ID" value="SFD83265.1"/>
    <property type="molecule type" value="Genomic_DNA"/>
</dbReference>
<proteinExistence type="predicted"/>
<name>A0A1I1VKG6_9BURK</name>
<gene>
    <name evidence="5" type="ORF">SAMN05216204_14012</name>
</gene>
<keyword evidence="3" id="KW-1133">Transmembrane helix</keyword>
<keyword evidence="3" id="KW-0812">Transmembrane</keyword>
<evidence type="ECO:0000259" key="4">
    <source>
        <dbReference type="Pfam" id="PF13946"/>
    </source>
</evidence>
<keyword evidence="1" id="KW-0175">Coiled coil</keyword>
<dbReference type="OrthoDB" id="8695541at2"/>
<evidence type="ECO:0000256" key="3">
    <source>
        <dbReference type="SAM" id="Phobius"/>
    </source>
</evidence>
<accession>A0A1I1VKG6</accession>
<evidence type="ECO:0000313" key="5">
    <source>
        <dbReference type="EMBL" id="SFD83265.1"/>
    </source>
</evidence>
<feature type="region of interest" description="Disordered" evidence="2">
    <location>
        <begin position="766"/>
        <end position="788"/>
    </location>
</feature>
<dbReference type="InterPro" id="IPR025282">
    <property type="entry name" value="DUF4214"/>
</dbReference>
<feature type="domain" description="DUF4214" evidence="4">
    <location>
        <begin position="1599"/>
        <end position="1642"/>
    </location>
</feature>
<dbReference type="Proteomes" id="UP000198639">
    <property type="component" value="Unassembled WGS sequence"/>
</dbReference>
<sequence length="1753" mass="184802">MAFTPRQGSATITMGVDGADASRRDLESVSDALRRVNDASLRRVSDQISDVGGRFTSLQTTVGDFAQFAVAGFSLATLVTGVKDAVDRLADLDEMAQKTGSSVESLSVLQKVARAFGVDMSTVDSALSKLAKGMAGVDEKGSKTGRALAAIGVSARDGDGKLRDSASVMRDVADKLQGYEDGAGKAALMNDLFGKSGADLLPYMNDLSEHFDKFSATSTVSAQRAAALQDQMGFLRVRTDDLYTSVAEAMLPAISDLAGGLLDVANAEKGMTSGEGVQWADDLAVGLARVVDVALLVPKVLSTVWGSVKAVGADVGLLQVAAENSNPFKVAAKFVQGGNPVADIRKALDERNKVVAESNRKLEDLWNKPANLVEQATLKRIADRGNKSLAAAAGLNGISPNDGKKDPLKYSGGSDASEAATAGARKDAALLAELSGVTSDYMEKLEQLQKLRVSANMSDERYVELVTELISKQPAAKKWIDDQAKAAEEAKKYADETILDWEEIRKAHGALTAQTIEDASNEALKNEELARTFGLTRVEVEKLTLARLEGELAQKAGKENVAGEIADLEKLIAAKRRNVTALTTISAGESAKKAAEELSNFLDPSRAQSFGEALRESFGSAGTAISKLTGNLDGFARRQAEFDKRREQAAEAYRSGLHSEQTYLQNVSRLNEMETKSRLSGYGDMASAAAGFFGEQSKGYQALMAVSQVFHAAELAMTLAELVPKGISAVLSQGSGDPYTAFGRMAAMAAVVAGLGVAIGGVSGGGKPVSQQRQETQGTGSVLGNPTAKSESISRSLEMIEDASFQGLSISNDMLSALRNIESNIGSFAALMVQTSGITGNYGSGLTKDVFDSKAIGIGGAAGGAVIGAAAGAYVGMGTSYIGALLGGPLGMALGSVLGAVIGKTFIGKALGKVFGGKQTVEDSGFTMDKVAYGEVLTGHLKALQYADVKTDGGWFRSDKTNTQSTPLDADGIRQIQQVLTSLYTTVHEAGQMVGLSGDEFASKLDGFEVDIGKISLKGKKDDEIQKELEAVFSKVGDDLARFGAAGLERFQQVGEGYLETLTRVATGYQTVAVVSESLGMTFSAVGFESVEARERLLSLSGGMQEFASAAESFLANFYTDEEQVNALRGRLKPTLDQYGIETGAEDSLKQFRKVVTGLDLTTAAGAQAYATLMQIAPAFKQIADVDAAMFEERAELQERLDELTLTSTQLATKAGAKINERNKALYDEIQATLLAQDARAMEIQIMGLLGDKAGELAANRAIELAGINEILHPLKERIYAIEDEAAALQSSNALLAIQAQIYDILGDKAGAAAVLAQQQVAAIAALDPALRTATLRLWDLQAAAAAAERVKLSAATLLGNVDSAFSALQRVVQRDKNLIQTQITTQTDLVNKHLTLATTLRGALDSMVEPGRERERREEAQAQIKTALVMARAGALPEADGLKKALSVLGQDASALYATQEDFLRDFYTTQNDIAELAGLTDATLSVEEQALKALEAEADQLDEILETAQQEIDVLKGIDTSILTVRQAVEALALAMGAARSNPIVASTAAISSTYQSALGRTPDAAGLQFWQDKAAQGVSQSEILDAIKNSPEAKIAELYQSTLGRAADGTGLSFWTDKANSGVPLSEIALAIAGSKEKKLDSVPGFANGGDFAGGVRVVGEVGPEVEFTGPSRIVSHEQFMRRLSTPQENSTALAAAVERLIAENMAMRGELKEANAALYAIARNTMNTSDHLDAAVNGNVPLATKVIPA</sequence>
<dbReference type="STRING" id="1164594.SAMN05216204_14012"/>
<dbReference type="RefSeq" id="WP_091876828.1">
    <property type="nucleotide sequence ID" value="NZ_FOLD01000040.1"/>
</dbReference>
<reference evidence="6" key="1">
    <citation type="submission" date="2016-10" db="EMBL/GenBank/DDBJ databases">
        <authorList>
            <person name="Varghese N."/>
            <person name="Submissions S."/>
        </authorList>
    </citation>
    <scope>NUCLEOTIDE SEQUENCE [LARGE SCALE GENOMIC DNA]</scope>
    <source>
        <strain evidence="6">CGMCC 1.12041</strain>
    </source>
</reference>
<dbReference type="Pfam" id="PF13946">
    <property type="entry name" value="DUF4214"/>
    <property type="match status" value="2"/>
</dbReference>
<evidence type="ECO:0000256" key="2">
    <source>
        <dbReference type="SAM" id="MobiDB-lite"/>
    </source>
</evidence>
<feature type="compositionally biased region" description="Polar residues" evidence="2">
    <location>
        <begin position="769"/>
        <end position="788"/>
    </location>
</feature>
<feature type="transmembrane region" description="Helical" evidence="3">
    <location>
        <begin position="855"/>
        <end position="875"/>
    </location>
</feature>
<protein>
    <recommendedName>
        <fullName evidence="4">DUF4214 domain-containing protein</fullName>
    </recommendedName>
</protein>
<evidence type="ECO:0000256" key="1">
    <source>
        <dbReference type="SAM" id="Coils"/>
    </source>
</evidence>
<feature type="coiled-coil region" evidence="1">
    <location>
        <begin position="1486"/>
        <end position="1520"/>
    </location>
</feature>
<evidence type="ECO:0000313" key="6">
    <source>
        <dbReference type="Proteomes" id="UP000198639"/>
    </source>
</evidence>